<dbReference type="PANTHER" id="PTHR34359:SF5">
    <property type="entry name" value="CLAVATA3_ESR (CLE)-RELATED PROTEIN 9"/>
    <property type="match status" value="1"/>
</dbReference>
<keyword evidence="6" id="KW-0732">Signal</keyword>
<evidence type="ECO:0000256" key="3">
    <source>
        <dbReference type="ARBA" id="ARBA00022782"/>
    </source>
</evidence>
<comment type="similarity">
    <text evidence="1">Belongs to the CLV3/ESR signal peptide family.</text>
</comment>
<evidence type="ECO:0000256" key="2">
    <source>
        <dbReference type="ARBA" id="ARBA00022473"/>
    </source>
</evidence>
<protein>
    <submittedName>
        <fullName evidence="7">Uncharacterized protein</fullName>
    </submittedName>
</protein>
<dbReference type="PANTHER" id="PTHR34359">
    <property type="entry name" value="CLAVATA3/ESR (CLE)-RELATED PROTEIN 10"/>
    <property type="match status" value="1"/>
</dbReference>
<evidence type="ECO:0000256" key="6">
    <source>
        <dbReference type="SAM" id="SignalP"/>
    </source>
</evidence>
<dbReference type="EMBL" id="OZ034814">
    <property type="protein sequence ID" value="CAL1360279.1"/>
    <property type="molecule type" value="Genomic_DNA"/>
</dbReference>
<dbReference type="Proteomes" id="UP001497516">
    <property type="component" value="Chromosome 10"/>
</dbReference>
<dbReference type="InterPro" id="IPR039618">
    <property type="entry name" value="CLE9-13"/>
</dbReference>
<keyword evidence="4" id="KW-0379">Hydroxylation</keyword>
<evidence type="ECO:0000256" key="4">
    <source>
        <dbReference type="ARBA" id="ARBA00023278"/>
    </source>
</evidence>
<keyword evidence="8" id="KW-1185">Reference proteome</keyword>
<evidence type="ECO:0000256" key="1">
    <source>
        <dbReference type="ARBA" id="ARBA00005416"/>
    </source>
</evidence>
<sequence length="155" mass="17161">MKSTTTTLLILMIISITALLLFLSSSPPAPPPRQQHYSPITIRRHLLDTSSTEVPNPHFHDHKDTSPLHHSKKHYYYYSDCTGSGRTRAGVYNSRSLCLELQEIIHSLSPPRRRKSSLEEAAAAGRGSGGGGEEIDPRYGVEKRLVPSGPNPLHN</sequence>
<evidence type="ECO:0000313" key="8">
    <source>
        <dbReference type="Proteomes" id="UP001497516"/>
    </source>
</evidence>
<feature type="region of interest" description="Disordered" evidence="5">
    <location>
        <begin position="109"/>
        <end position="155"/>
    </location>
</feature>
<reference evidence="7 8" key="1">
    <citation type="submission" date="2024-04" db="EMBL/GenBank/DDBJ databases">
        <authorList>
            <person name="Fracassetti M."/>
        </authorList>
    </citation>
    <scope>NUCLEOTIDE SEQUENCE [LARGE SCALE GENOMIC DNA]</scope>
</reference>
<evidence type="ECO:0000313" key="7">
    <source>
        <dbReference type="EMBL" id="CAL1360279.1"/>
    </source>
</evidence>
<name>A0AAV2CUP8_9ROSI</name>
<keyword evidence="3" id="KW-0221">Differentiation</keyword>
<accession>A0AAV2CUP8</accession>
<gene>
    <name evidence="7" type="ORF">LTRI10_LOCUS7724</name>
</gene>
<feature type="compositionally biased region" description="Basic and acidic residues" evidence="5">
    <location>
        <begin position="135"/>
        <end position="145"/>
    </location>
</feature>
<dbReference type="AlphaFoldDB" id="A0AAV2CUP8"/>
<feature type="chain" id="PRO_5043685141" evidence="6">
    <location>
        <begin position="19"/>
        <end position="155"/>
    </location>
</feature>
<evidence type="ECO:0000256" key="5">
    <source>
        <dbReference type="SAM" id="MobiDB-lite"/>
    </source>
</evidence>
<keyword evidence="2" id="KW-0217">Developmental protein</keyword>
<dbReference type="GO" id="GO:0030154">
    <property type="term" value="P:cell differentiation"/>
    <property type="evidence" value="ECO:0007669"/>
    <property type="project" value="UniProtKB-KW"/>
</dbReference>
<proteinExistence type="inferred from homology"/>
<feature type="signal peptide" evidence="6">
    <location>
        <begin position="1"/>
        <end position="18"/>
    </location>
</feature>
<organism evidence="7 8">
    <name type="scientific">Linum trigynum</name>
    <dbReference type="NCBI Taxonomy" id="586398"/>
    <lineage>
        <taxon>Eukaryota</taxon>
        <taxon>Viridiplantae</taxon>
        <taxon>Streptophyta</taxon>
        <taxon>Embryophyta</taxon>
        <taxon>Tracheophyta</taxon>
        <taxon>Spermatophyta</taxon>
        <taxon>Magnoliopsida</taxon>
        <taxon>eudicotyledons</taxon>
        <taxon>Gunneridae</taxon>
        <taxon>Pentapetalae</taxon>
        <taxon>rosids</taxon>
        <taxon>fabids</taxon>
        <taxon>Malpighiales</taxon>
        <taxon>Linaceae</taxon>
        <taxon>Linum</taxon>
    </lineage>
</organism>